<evidence type="ECO:0000313" key="4">
    <source>
        <dbReference type="EMBL" id="MBB4736023.1"/>
    </source>
</evidence>
<gene>
    <name evidence="4" type="ORF">HDA30_001531</name>
</gene>
<protein>
    <recommendedName>
        <fullName evidence="1">UPF0371 protein HDA30_001531</fullName>
    </recommendedName>
</protein>
<dbReference type="AlphaFoldDB" id="A0A7W7M3X5"/>
<evidence type="ECO:0000259" key="2">
    <source>
        <dbReference type="Pfam" id="PF08903"/>
    </source>
</evidence>
<dbReference type="Proteomes" id="UP000540191">
    <property type="component" value="Unassembled WGS sequence"/>
</dbReference>
<dbReference type="PIRSF" id="PIRSF033132">
    <property type="entry name" value="DUF1846"/>
    <property type="match status" value="1"/>
</dbReference>
<keyword evidence="5" id="KW-1185">Reference proteome</keyword>
<evidence type="ECO:0000313" key="5">
    <source>
        <dbReference type="Proteomes" id="UP000540191"/>
    </source>
</evidence>
<name>A0A7W7M3X5_9MICC</name>
<evidence type="ECO:0000256" key="1">
    <source>
        <dbReference type="HAMAP-Rule" id="MF_01567"/>
    </source>
</evidence>
<dbReference type="Gene3D" id="3.40.140.40">
    <property type="entry name" value="Domain of unknown function (DUF1846), C-terminal subdomain"/>
    <property type="match status" value="1"/>
</dbReference>
<accession>A0A7W7M3X5</accession>
<dbReference type="Pfam" id="PF20921">
    <property type="entry name" value="DUF1846_C"/>
    <property type="match status" value="1"/>
</dbReference>
<dbReference type="HAMAP" id="MF_01567">
    <property type="entry name" value="UPF0371"/>
    <property type="match status" value="1"/>
</dbReference>
<dbReference type="NCBIfam" id="NF010184">
    <property type="entry name" value="PRK13663.1"/>
    <property type="match status" value="1"/>
</dbReference>
<dbReference type="EMBL" id="JACHNA010000001">
    <property type="protein sequence ID" value="MBB4736023.1"/>
    <property type="molecule type" value="Genomic_DNA"/>
</dbReference>
<sequence length="508" mass="56004">MTGTADTATAPSHRRLGFDREKYIAMQSEHIQNRRDQIGGKLYLEMGGKLFDDLHASRVLPGFTPDNKIAMLEQLKDETEILVCFNAKDLERNKVRADLGITYEDDVLRLVDVFRERGFLVEHVVVTQLEETNHRAGAFIERLERLGLTVAQHRVIPGYPHATARIVSDEGFGRNQWSQTTRDLVVVTAPGPGSGKLATCLSQIYHDHARGIRSGYAKFETFPIWNLPLEHPVNVAYEAATADLDDINLIDPFHLAAHGEQVTSYNRDVEVFPLLAALLEKLTGSSPYASPTEMGVNMAGHAIVDDEACREAATQEIIRRYYKAVVEEAITDDDDEVSERIALVMSRLGLSSESRRVVEAALAVQARTGEPGSAVQLHDGTIVTGKTSPLLGCSAAMLLNALKELARIDDDALLLSPESIEPIQTLKTAHLGSKNPRLHTDEVLIALSVSAASDEKARRALGALRQLEGCDVHTTTILGNVDESIFRNLGMLVTSEPTFQKKALYRKR</sequence>
<dbReference type="Gene3D" id="1.20.1570.10">
    <property type="entry name" value="dip2346 domain like"/>
    <property type="match status" value="1"/>
</dbReference>
<dbReference type="InterPro" id="IPR048441">
    <property type="entry name" value="DUF1846_C"/>
</dbReference>
<organism evidence="4 5">
    <name type="scientific">Micrococcus cohnii</name>
    <dbReference type="NCBI Taxonomy" id="993416"/>
    <lineage>
        <taxon>Bacteria</taxon>
        <taxon>Bacillati</taxon>
        <taxon>Actinomycetota</taxon>
        <taxon>Actinomycetes</taxon>
        <taxon>Micrococcales</taxon>
        <taxon>Micrococcaceae</taxon>
        <taxon>Micrococcus</taxon>
    </lineage>
</organism>
<dbReference type="InterPro" id="IPR014999">
    <property type="entry name" value="DUF1846"/>
</dbReference>
<feature type="domain" description="DUF1846" evidence="2">
    <location>
        <begin position="17"/>
        <end position="348"/>
    </location>
</feature>
<comment type="caution">
    <text evidence="4">The sequence shown here is derived from an EMBL/GenBank/DDBJ whole genome shotgun (WGS) entry which is preliminary data.</text>
</comment>
<dbReference type="Gene3D" id="3.10.630.10">
    <property type="entry name" value="dip2346 domain like"/>
    <property type="match status" value="1"/>
</dbReference>
<proteinExistence type="inferred from homology"/>
<dbReference type="InterPro" id="IPR048496">
    <property type="entry name" value="DUF1846_N"/>
</dbReference>
<reference evidence="4 5" key="1">
    <citation type="submission" date="2020-08" db="EMBL/GenBank/DDBJ databases">
        <title>Sequencing the genomes of 1000 actinobacteria strains.</title>
        <authorList>
            <person name="Klenk H.-P."/>
        </authorList>
    </citation>
    <scope>NUCLEOTIDE SEQUENCE [LARGE SCALE GENOMIC DNA]</scope>
    <source>
        <strain evidence="4 5">DSM 23974</strain>
    </source>
</reference>
<feature type="domain" description="DUF1846" evidence="3">
    <location>
        <begin position="354"/>
        <end position="505"/>
    </location>
</feature>
<evidence type="ECO:0000259" key="3">
    <source>
        <dbReference type="Pfam" id="PF20921"/>
    </source>
</evidence>
<dbReference type="RefSeq" id="WP_184241609.1">
    <property type="nucleotide sequence ID" value="NZ_JACHNA010000001.1"/>
</dbReference>
<comment type="similarity">
    <text evidence="1">Belongs to the UPF0371 family.</text>
</comment>
<dbReference type="Pfam" id="PF08903">
    <property type="entry name" value="DUF1846"/>
    <property type="match status" value="1"/>
</dbReference>